<gene>
    <name evidence="1" type="ORF">A1D17_04515</name>
</gene>
<organism evidence="1 2">
    <name type="scientific">Pseudomonas fluorescens</name>
    <dbReference type="NCBI Taxonomy" id="294"/>
    <lineage>
        <taxon>Bacteria</taxon>
        <taxon>Pseudomonadati</taxon>
        <taxon>Pseudomonadota</taxon>
        <taxon>Gammaproteobacteria</taxon>
        <taxon>Pseudomonadales</taxon>
        <taxon>Pseudomonadaceae</taxon>
        <taxon>Pseudomonas</taxon>
    </lineage>
</organism>
<dbReference type="RefSeq" id="WP_063340855.1">
    <property type="nucleotide sequence ID" value="NZ_LUKJ01000002.1"/>
</dbReference>
<accession>A0A161YYS7</accession>
<name>A0A161YYS7_PSEFL</name>
<protein>
    <submittedName>
        <fullName evidence="1">Uncharacterized protein</fullName>
    </submittedName>
</protein>
<reference evidence="2" key="1">
    <citation type="submission" date="2016-03" db="EMBL/GenBank/DDBJ databases">
        <authorList>
            <person name="Ray J."/>
            <person name="Price M."/>
            <person name="Deutschbauer A."/>
        </authorList>
    </citation>
    <scope>NUCLEOTIDE SEQUENCE [LARGE SCALE GENOMIC DNA]</scope>
    <source>
        <strain evidence="2">FW300-N1B4</strain>
    </source>
</reference>
<dbReference type="EMBL" id="LUKJ01000002">
    <property type="protein sequence ID" value="KZN20810.1"/>
    <property type="molecule type" value="Genomic_DNA"/>
</dbReference>
<comment type="caution">
    <text evidence="1">The sequence shown here is derived from an EMBL/GenBank/DDBJ whole genome shotgun (WGS) entry which is preliminary data.</text>
</comment>
<evidence type="ECO:0000313" key="1">
    <source>
        <dbReference type="EMBL" id="KZN20810.1"/>
    </source>
</evidence>
<dbReference type="Proteomes" id="UP000076489">
    <property type="component" value="Unassembled WGS sequence"/>
</dbReference>
<sequence>MSNRGHNGFMVMMSKTIESAIIHSGNPYVDIFLDQDVGVVGELQNLRMLQAQVVLNPDKDMSAVGWDECLKKYIYNRDGADKFLRCVDLASPEVWCAKYYASMRG</sequence>
<proteinExistence type="predicted"/>
<reference evidence="1 2" key="2">
    <citation type="journal article" date="2018" name="Nature">
        <title>Mutant phenotypes for thousands of bacterial genes of unknown function.</title>
        <authorList>
            <person name="Price M.N."/>
            <person name="Wetmore K.M."/>
            <person name="Waters R.J."/>
            <person name="Callaghan M."/>
            <person name="Ray J."/>
            <person name="Liu H."/>
            <person name="Kuehl J.V."/>
            <person name="Melnyk R.A."/>
            <person name="Lamson J.S."/>
            <person name="Suh Y."/>
            <person name="Carlson H.K."/>
            <person name="Esquivel Z."/>
            <person name="Sadeeshkumar H."/>
            <person name="Chakraborty R."/>
            <person name="Zane G.M."/>
            <person name="Rubin B.E."/>
            <person name="Wall J.D."/>
            <person name="Visel A."/>
            <person name="Bristow J."/>
            <person name="Blow M.J."/>
            <person name="Arkin A.P."/>
            <person name="Deutschbauer A.M."/>
        </authorList>
    </citation>
    <scope>NUCLEOTIDE SEQUENCE [LARGE SCALE GENOMIC DNA]</scope>
    <source>
        <strain evidence="1 2">FW300-N1B4</strain>
    </source>
</reference>
<evidence type="ECO:0000313" key="2">
    <source>
        <dbReference type="Proteomes" id="UP000076489"/>
    </source>
</evidence>
<dbReference type="AlphaFoldDB" id="A0A161YYS7"/>